<sequence>MKEAVIQNLISEKQALDSEVKSLEAILKHIQHVFSEMIEDDKAFQIQVESKERYCMIHEVVDRIKDSRDDSRRWSESQPDVGGFPGYTAEIPEQNDEEFQAEESACSATQLACSGPQSMTNAQTVPGNGVKSDCTIIVNQLESESSTAQAQNAEFPD</sequence>
<reference evidence="2" key="1">
    <citation type="journal article" date="2013" name="J. Plant Res.">
        <title>Effect of fungi and light on seed germination of three Opuntia species from semiarid lands of central Mexico.</title>
        <authorList>
            <person name="Delgado-Sanchez P."/>
            <person name="Jimenez-Bremont J.F."/>
            <person name="Guerrero-Gonzalez Mde L."/>
            <person name="Flores J."/>
        </authorList>
    </citation>
    <scope>NUCLEOTIDE SEQUENCE</scope>
    <source>
        <tissue evidence="2">Cladode</tissue>
    </source>
</reference>
<evidence type="ECO:0000256" key="1">
    <source>
        <dbReference type="SAM" id="MobiDB-lite"/>
    </source>
</evidence>
<dbReference type="EMBL" id="GISG01063106">
    <property type="protein sequence ID" value="MBA4627685.1"/>
    <property type="molecule type" value="Transcribed_RNA"/>
</dbReference>
<accession>A0A7C9CWN1</accession>
<dbReference type="AlphaFoldDB" id="A0A7C9CWN1"/>
<proteinExistence type="predicted"/>
<protein>
    <submittedName>
        <fullName evidence="2">Uncharacterized protein</fullName>
    </submittedName>
</protein>
<organism evidence="2">
    <name type="scientific">Opuntia streptacantha</name>
    <name type="common">Prickly pear cactus</name>
    <name type="synonym">Opuntia cardona</name>
    <dbReference type="NCBI Taxonomy" id="393608"/>
    <lineage>
        <taxon>Eukaryota</taxon>
        <taxon>Viridiplantae</taxon>
        <taxon>Streptophyta</taxon>
        <taxon>Embryophyta</taxon>
        <taxon>Tracheophyta</taxon>
        <taxon>Spermatophyta</taxon>
        <taxon>Magnoliopsida</taxon>
        <taxon>eudicotyledons</taxon>
        <taxon>Gunneridae</taxon>
        <taxon>Pentapetalae</taxon>
        <taxon>Caryophyllales</taxon>
        <taxon>Cactineae</taxon>
        <taxon>Cactaceae</taxon>
        <taxon>Opuntioideae</taxon>
        <taxon>Opuntia</taxon>
    </lineage>
</organism>
<dbReference type="EMBL" id="GISG01063107">
    <property type="protein sequence ID" value="MBA4627686.1"/>
    <property type="molecule type" value="Transcribed_RNA"/>
</dbReference>
<evidence type="ECO:0000313" key="2">
    <source>
        <dbReference type="EMBL" id="MBA4627686.1"/>
    </source>
</evidence>
<feature type="region of interest" description="Disordered" evidence="1">
    <location>
        <begin position="66"/>
        <end position="87"/>
    </location>
</feature>
<reference evidence="2" key="2">
    <citation type="submission" date="2020-07" db="EMBL/GenBank/DDBJ databases">
        <authorList>
            <person name="Vera ALvarez R."/>
            <person name="Arias-Moreno D.M."/>
            <person name="Jimenez-Jacinto V."/>
            <person name="Jimenez-Bremont J.F."/>
            <person name="Swaminathan K."/>
            <person name="Moose S.P."/>
            <person name="Guerrero-Gonzalez M.L."/>
            <person name="Marino-Ramirez L."/>
            <person name="Landsman D."/>
            <person name="Rodriguez-Kessler M."/>
            <person name="Delgado-Sanchez P."/>
        </authorList>
    </citation>
    <scope>NUCLEOTIDE SEQUENCE</scope>
    <source>
        <tissue evidence="2">Cladode</tissue>
    </source>
</reference>
<name>A0A7C9CWN1_OPUST</name>
<feature type="compositionally biased region" description="Basic and acidic residues" evidence="1">
    <location>
        <begin position="66"/>
        <end position="75"/>
    </location>
</feature>